<accession>G0RVR5</accession>
<dbReference type="InterPro" id="IPR010730">
    <property type="entry name" value="HET"/>
</dbReference>
<reference evidence="2 3" key="1">
    <citation type="journal article" date="2008" name="Nat. Biotechnol.">
        <title>Genome sequencing and analysis of the biomass-degrading fungus Trichoderma reesei (syn. Hypocrea jecorina).</title>
        <authorList>
            <person name="Martinez D."/>
            <person name="Berka R.M."/>
            <person name="Henrissat B."/>
            <person name="Saloheimo M."/>
            <person name="Arvas M."/>
            <person name="Baker S.E."/>
            <person name="Chapman J."/>
            <person name="Chertkov O."/>
            <person name="Coutinho P.M."/>
            <person name="Cullen D."/>
            <person name="Danchin E.G."/>
            <person name="Grigoriev I.V."/>
            <person name="Harris P."/>
            <person name="Jackson M."/>
            <person name="Kubicek C.P."/>
            <person name="Han C.S."/>
            <person name="Ho I."/>
            <person name="Larrondo L.F."/>
            <person name="de Leon A.L."/>
            <person name="Magnuson J.K."/>
            <person name="Merino S."/>
            <person name="Misra M."/>
            <person name="Nelson B."/>
            <person name="Putnam N."/>
            <person name="Robbertse B."/>
            <person name="Salamov A.A."/>
            <person name="Schmoll M."/>
            <person name="Terry A."/>
            <person name="Thayer N."/>
            <person name="Westerholm-Parvinen A."/>
            <person name="Schoch C.L."/>
            <person name="Yao J."/>
            <person name="Barabote R."/>
            <person name="Nelson M.A."/>
            <person name="Detter C."/>
            <person name="Bruce D."/>
            <person name="Kuske C.R."/>
            <person name="Xie G."/>
            <person name="Richardson P."/>
            <person name="Rokhsar D.S."/>
            <person name="Lucas S.M."/>
            <person name="Rubin E.M."/>
            <person name="Dunn-Coleman N."/>
            <person name="Ward M."/>
            <person name="Brettin T.S."/>
        </authorList>
    </citation>
    <scope>NUCLEOTIDE SEQUENCE [LARGE SCALE GENOMIC DNA]</scope>
    <source>
        <strain evidence="2 3">QM6a</strain>
    </source>
</reference>
<dbReference type="InterPro" id="IPR052895">
    <property type="entry name" value="HetReg/Transcr_Mod"/>
</dbReference>
<gene>
    <name evidence="2" type="ORF">TRIREDRAFT_124007</name>
</gene>
<evidence type="ECO:0000313" key="3">
    <source>
        <dbReference type="Proteomes" id="UP000008984"/>
    </source>
</evidence>
<dbReference type="KEGG" id="tre:TRIREDRAFT_124007"/>
<dbReference type="Proteomes" id="UP000008984">
    <property type="component" value="Unassembled WGS sequence"/>
</dbReference>
<evidence type="ECO:0000259" key="1">
    <source>
        <dbReference type="Pfam" id="PF06985"/>
    </source>
</evidence>
<dbReference type="PANTHER" id="PTHR24148:SF78">
    <property type="entry name" value="HETEROKARYON INCOMPATIBILITY DOMAIN-CONTAINING PROTEIN"/>
    <property type="match status" value="1"/>
</dbReference>
<dbReference type="EMBL" id="GL985085">
    <property type="protein sequence ID" value="EGR44757.1"/>
    <property type="molecule type" value="Genomic_DNA"/>
</dbReference>
<dbReference type="VEuPathDB" id="FungiDB:TRIREDRAFT_124007"/>
<sequence length="599" mass="68455">MEKVISCYLQDSFLSSWLLLCTSLGLGVSRPMCDLRCRSPPGGFTSLYLTQWYQSRSAIDLAPRMKLLSPRNFAFLLSQDCSITSRSSCFHLSNHCRSLHGLMEEYKYEPLDLESPAIRLLRLHHGVASDISCELFQAELHQRQDSVSYEALSYTWGSSDLSKSIRVNGHMMKITQNLHEALLHLRKEDEDRILWIDAVCINQANLKERGHQVAQMGDIYKEADRVIFRLGMGSHATDIFMESLRLLQQASTKHACRTWSRYDGRWEHLWDSSRSCLKLLYPDFQDLEKRGLEELLGRPWFRRVWILQEAAFAQAGIISCGTKSMSARLFTLAPLLLDITPDAHCQSVIDIMPSQWRNASWLSANRSLYTLLGAFGCSEATESRDLIYALRGISSDVRDTAILVPDYKRPESDIVHELFRYIYSCKPDHLEPSLRPQSIRHLTTALHKHIDDQWFLRLAQSSLECNEMEALLTRPELTVSQEIFNAVAETDRNGKTVEVLLRRRREEVSIGEALSYAAKNPYAAAEVLDCCLQYESLVITNKVFAEAAKNSQCGLEAVEFLFTLSATESSIMAVLNAVCHNRSNDMRQKIRDLVRQIRQ</sequence>
<feature type="domain" description="Heterokaryon incompatibility" evidence="1">
    <location>
        <begin position="149"/>
        <end position="309"/>
    </location>
</feature>
<dbReference type="HOGENOM" id="CLU_004184_3_5_1"/>
<dbReference type="GeneID" id="18483788"/>
<name>G0RVR5_HYPJQ</name>
<evidence type="ECO:0000313" key="2">
    <source>
        <dbReference type="EMBL" id="EGR44757.1"/>
    </source>
</evidence>
<dbReference type="RefSeq" id="XP_006969351.1">
    <property type="nucleotide sequence ID" value="XM_006969289.1"/>
</dbReference>
<proteinExistence type="predicted"/>
<dbReference type="OrthoDB" id="194358at2759"/>
<protein>
    <submittedName>
        <fullName evidence="2">Predicted protein</fullName>
    </submittedName>
</protein>
<dbReference type="PANTHER" id="PTHR24148">
    <property type="entry name" value="ANKYRIN REPEAT DOMAIN-CONTAINING PROTEIN 39 HOMOLOG-RELATED"/>
    <property type="match status" value="1"/>
</dbReference>
<dbReference type="eggNOG" id="ENOG502SUZ5">
    <property type="taxonomic scope" value="Eukaryota"/>
</dbReference>
<keyword evidence="3" id="KW-1185">Reference proteome</keyword>
<dbReference type="Pfam" id="PF06985">
    <property type="entry name" value="HET"/>
    <property type="match status" value="1"/>
</dbReference>
<dbReference type="AlphaFoldDB" id="G0RVR5"/>
<organism evidence="3">
    <name type="scientific">Hypocrea jecorina (strain QM6a)</name>
    <name type="common">Trichoderma reesei</name>
    <dbReference type="NCBI Taxonomy" id="431241"/>
    <lineage>
        <taxon>Eukaryota</taxon>
        <taxon>Fungi</taxon>
        <taxon>Dikarya</taxon>
        <taxon>Ascomycota</taxon>
        <taxon>Pezizomycotina</taxon>
        <taxon>Sordariomycetes</taxon>
        <taxon>Hypocreomycetidae</taxon>
        <taxon>Hypocreales</taxon>
        <taxon>Hypocreaceae</taxon>
        <taxon>Trichoderma</taxon>
    </lineage>
</organism>